<accession>A0A4U8Z0H1</accession>
<gene>
    <name evidence="1" type="ORF">MTUNDRAET4_1015</name>
</gene>
<evidence type="ECO:0000313" key="2">
    <source>
        <dbReference type="Proteomes" id="UP000294360"/>
    </source>
</evidence>
<name>A0A4U8Z0H1_METTU</name>
<proteinExistence type="predicted"/>
<dbReference type="AlphaFoldDB" id="A0A4U8Z0H1"/>
<protein>
    <submittedName>
        <fullName evidence="1">Uncharacterized protein</fullName>
    </submittedName>
</protein>
<dbReference type="EMBL" id="LR536450">
    <property type="protein sequence ID" value="VFU07908.1"/>
    <property type="molecule type" value="Genomic_DNA"/>
</dbReference>
<reference evidence="1 2" key="1">
    <citation type="submission" date="2019-03" db="EMBL/GenBank/DDBJ databases">
        <authorList>
            <person name="Kox A.R. M."/>
        </authorList>
    </citation>
    <scope>NUCLEOTIDE SEQUENCE [LARGE SCALE GENOMIC DNA]</scope>
    <source>
        <strain evidence="1">MTUNDRAET4 annotated genome</strain>
    </source>
</reference>
<dbReference type="Proteomes" id="UP000294360">
    <property type="component" value="Chromosome"/>
</dbReference>
<organism evidence="1 2">
    <name type="scientific">Methylocella tundrae</name>
    <dbReference type="NCBI Taxonomy" id="227605"/>
    <lineage>
        <taxon>Bacteria</taxon>
        <taxon>Pseudomonadati</taxon>
        <taxon>Pseudomonadota</taxon>
        <taxon>Alphaproteobacteria</taxon>
        <taxon>Hyphomicrobiales</taxon>
        <taxon>Beijerinckiaceae</taxon>
        <taxon>Methylocella</taxon>
    </lineage>
</organism>
<evidence type="ECO:0000313" key="1">
    <source>
        <dbReference type="EMBL" id="VFU07908.1"/>
    </source>
</evidence>
<dbReference type="KEGG" id="mtun:MTUNDRAET4_1015"/>
<sequence length="72" mass="8141">MRHTKTPYTRGASTVRPFAASEDQLITDWRIQGHGTTAIARRLSEETGYLRSPATINMRLKTLARIEEQDAP</sequence>